<dbReference type="RefSeq" id="WP_037922639.1">
    <property type="nucleotide sequence ID" value="NZ_CP054599.1"/>
</dbReference>
<dbReference type="InterPro" id="IPR001932">
    <property type="entry name" value="PPM-type_phosphatase-like_dom"/>
</dbReference>
<dbReference type="Gene3D" id="3.40.50.2300">
    <property type="match status" value="1"/>
</dbReference>
<dbReference type="OrthoDB" id="9811749at2"/>
<organism evidence="4 5">
    <name type="scientific">Pseudosulfitobacter pseudonitzschiae</name>
    <dbReference type="NCBI Taxonomy" id="1402135"/>
    <lineage>
        <taxon>Bacteria</taxon>
        <taxon>Pseudomonadati</taxon>
        <taxon>Pseudomonadota</taxon>
        <taxon>Alphaproteobacteria</taxon>
        <taxon>Rhodobacterales</taxon>
        <taxon>Roseobacteraceae</taxon>
        <taxon>Pseudosulfitobacter</taxon>
    </lineage>
</organism>
<evidence type="ECO:0000259" key="3">
    <source>
        <dbReference type="PROSITE" id="PS50110"/>
    </source>
</evidence>
<dbReference type="PROSITE" id="PS50110">
    <property type="entry name" value="RESPONSE_REGULATORY"/>
    <property type="match status" value="1"/>
</dbReference>
<dbReference type="Gene3D" id="3.60.40.10">
    <property type="entry name" value="PPM-type phosphatase domain"/>
    <property type="match status" value="1"/>
</dbReference>
<keyword evidence="2" id="KW-0597">Phosphoprotein</keyword>
<dbReference type="CDD" id="cd17574">
    <property type="entry name" value="REC_OmpR"/>
    <property type="match status" value="1"/>
</dbReference>
<dbReference type="Pfam" id="PF07228">
    <property type="entry name" value="SpoIIE"/>
    <property type="match status" value="1"/>
</dbReference>
<reference evidence="4 5" key="1">
    <citation type="submission" date="2014-01" db="EMBL/GenBank/DDBJ databases">
        <title>Sulfitobacter sp. H3 (MCCC 1A00686) Genome Sequencing.</title>
        <authorList>
            <person name="Lai Q."/>
            <person name="Hong Z."/>
        </authorList>
    </citation>
    <scope>NUCLEOTIDE SEQUENCE [LARGE SCALE GENOMIC DNA]</scope>
    <source>
        <strain evidence="4 5">H3</strain>
    </source>
</reference>
<evidence type="ECO:0000256" key="1">
    <source>
        <dbReference type="ARBA" id="ARBA00022801"/>
    </source>
</evidence>
<dbReference type="SMART" id="SM00331">
    <property type="entry name" value="PP2C_SIG"/>
    <property type="match status" value="1"/>
</dbReference>
<dbReference type="InterPro" id="IPR011006">
    <property type="entry name" value="CheY-like_superfamily"/>
</dbReference>
<dbReference type="GO" id="GO:0016791">
    <property type="term" value="F:phosphatase activity"/>
    <property type="evidence" value="ECO:0007669"/>
    <property type="project" value="TreeGrafter"/>
</dbReference>
<dbReference type="PANTHER" id="PTHR43156:SF2">
    <property type="entry name" value="STAGE II SPORULATION PROTEIN E"/>
    <property type="match status" value="1"/>
</dbReference>
<comment type="caution">
    <text evidence="4">The sequence shown here is derived from an EMBL/GenBank/DDBJ whole genome shotgun (WGS) entry which is preliminary data.</text>
</comment>
<name>A0A073J5K4_9RHOB</name>
<feature type="domain" description="Response regulatory" evidence="3">
    <location>
        <begin position="24"/>
        <end position="140"/>
    </location>
</feature>
<feature type="modified residue" description="4-aspartylphosphate" evidence="2">
    <location>
        <position position="73"/>
    </location>
</feature>
<dbReference type="SMART" id="SM00448">
    <property type="entry name" value="REC"/>
    <property type="match status" value="1"/>
</dbReference>
<dbReference type="EMBL" id="JAMD01000002">
    <property type="protein sequence ID" value="KEJ97045.1"/>
    <property type="molecule type" value="Genomic_DNA"/>
</dbReference>
<protein>
    <submittedName>
        <fullName evidence="4">Chemotaxis protein CheY</fullName>
    </submittedName>
</protein>
<dbReference type="InterPro" id="IPR036457">
    <property type="entry name" value="PPM-type-like_dom_sf"/>
</dbReference>
<keyword evidence="1" id="KW-0378">Hydrolase</keyword>
<dbReference type="Pfam" id="PF00072">
    <property type="entry name" value="Response_reg"/>
    <property type="match status" value="1"/>
</dbReference>
<keyword evidence="5" id="KW-1185">Reference proteome</keyword>
<proteinExistence type="predicted"/>
<accession>A0A073J5K4</accession>
<evidence type="ECO:0000256" key="2">
    <source>
        <dbReference type="PROSITE-ProRule" id="PRU00169"/>
    </source>
</evidence>
<evidence type="ECO:0000313" key="4">
    <source>
        <dbReference type="EMBL" id="KEJ97045.1"/>
    </source>
</evidence>
<dbReference type="AlphaFoldDB" id="A0A073J5K4"/>
<sequence>MQLATPNLVPQGADDAQQGARRRLALIVDDSRLQRRILCRSVQAWGFDVIEAASGDAALEICRDVTPDLVLSDWMMPGMNGLEFCDAFRQLQGDDYGYFILLTSKSEKEEVARGLEAGADDFVSKPVDLNELRARIAAGDRILQMQRELTGKNHLISKTLQELQRLYDSIDKDLLEAKKLQQSLVRERSVVLDQGHVSLLLRPSGHVGGDLVGFFRAGEDHLGLYAIDVSGHGISSALMTARLAGYLSSTAPEQNVALELLGDGSYRTRPPLAVMQTINNLVLNEMDTEHYFTMLLADVDLSTGKVALAQAGHPHPVVQRRNGQIETVGLGGFPVGLVHDAQFSQFDLQLHRGDRLLLCSDGVTECPNVAAELLDEAGLETIMRDLHGITGPAFFEALVWKLSEFAGHQDFPDDVSGALFEYQVRPDA</sequence>
<dbReference type="InterPro" id="IPR052016">
    <property type="entry name" value="Bact_Sigma-Reg"/>
</dbReference>
<dbReference type="SUPFAM" id="SSF81606">
    <property type="entry name" value="PP2C-like"/>
    <property type="match status" value="1"/>
</dbReference>
<gene>
    <name evidence="4" type="ORF">SUH3_09740</name>
</gene>
<dbReference type="Proteomes" id="UP000027746">
    <property type="component" value="Unassembled WGS sequence"/>
</dbReference>
<evidence type="ECO:0000313" key="5">
    <source>
        <dbReference type="Proteomes" id="UP000027746"/>
    </source>
</evidence>
<dbReference type="GeneID" id="68868102"/>
<dbReference type="InterPro" id="IPR001789">
    <property type="entry name" value="Sig_transdc_resp-reg_receiver"/>
</dbReference>
<dbReference type="GO" id="GO:0000160">
    <property type="term" value="P:phosphorelay signal transduction system"/>
    <property type="evidence" value="ECO:0007669"/>
    <property type="project" value="InterPro"/>
</dbReference>
<dbReference type="SUPFAM" id="SSF52172">
    <property type="entry name" value="CheY-like"/>
    <property type="match status" value="1"/>
</dbReference>
<dbReference type="PANTHER" id="PTHR43156">
    <property type="entry name" value="STAGE II SPORULATION PROTEIN E-RELATED"/>
    <property type="match status" value="1"/>
</dbReference>